<evidence type="ECO:0000313" key="9">
    <source>
        <dbReference type="Proteomes" id="UP000245959"/>
    </source>
</evidence>
<feature type="transmembrane region" description="Helical" evidence="7">
    <location>
        <begin position="190"/>
        <end position="207"/>
    </location>
</feature>
<evidence type="ECO:0000256" key="2">
    <source>
        <dbReference type="ARBA" id="ARBA00022475"/>
    </source>
</evidence>
<comment type="similarity">
    <text evidence="1">Belongs to the Lgt family.</text>
</comment>
<organism evidence="8 9">
    <name type="scientific">Victivallis vadensis</name>
    <dbReference type="NCBI Taxonomy" id="172901"/>
    <lineage>
        <taxon>Bacteria</taxon>
        <taxon>Pseudomonadati</taxon>
        <taxon>Lentisphaerota</taxon>
        <taxon>Lentisphaeria</taxon>
        <taxon>Victivallales</taxon>
        <taxon>Victivallaceae</taxon>
        <taxon>Victivallis</taxon>
    </lineage>
</organism>
<protein>
    <submittedName>
        <fullName evidence="8">Phosphatidylglycerol:prolipoprotein diacylglycerol transferase</fullName>
    </submittedName>
</protein>
<sequence length="257" mass="29415">MHQYIHIFSLRIGAFPLFIGLGLLFIALLVFDTLRSFKIKNKFETKIMVCIPLSLLFGCVTGYFSDVIFRGGIQAVFRPYGFGVTFYGWLLGTIIFYLAYSKLLNISSCFLLNCFLPTFSIAQAFGRIGCFLGGCCYGIPCNWGVQYPAGSLPYIKYGSTYLFPIQLLESCYLLIIFYILFKKTRFQDRALWYLIMMPSGRFFFEFLRGDNRGTIGYSILSPAQNISIIIFFIALIILTEKQITQGNSSSWKKLRMK</sequence>
<feature type="transmembrane region" description="Helical" evidence="7">
    <location>
        <begin position="110"/>
        <end position="140"/>
    </location>
</feature>
<gene>
    <name evidence="8" type="ORF">C8D82_13020</name>
</gene>
<evidence type="ECO:0000313" key="8">
    <source>
        <dbReference type="EMBL" id="PVY37861.1"/>
    </source>
</evidence>
<evidence type="ECO:0000256" key="1">
    <source>
        <dbReference type="ARBA" id="ARBA00007150"/>
    </source>
</evidence>
<keyword evidence="2" id="KW-1003">Cell membrane</keyword>
<dbReference type="GO" id="GO:0042158">
    <property type="term" value="P:lipoprotein biosynthetic process"/>
    <property type="evidence" value="ECO:0007669"/>
    <property type="project" value="InterPro"/>
</dbReference>
<dbReference type="RefSeq" id="WP_116885277.1">
    <property type="nucleotide sequence ID" value="NZ_CABMMC010000080.1"/>
</dbReference>
<keyword evidence="6 7" id="KW-0472">Membrane</keyword>
<keyword evidence="3 8" id="KW-0808">Transferase</keyword>
<evidence type="ECO:0000256" key="4">
    <source>
        <dbReference type="ARBA" id="ARBA00022692"/>
    </source>
</evidence>
<evidence type="ECO:0000256" key="3">
    <source>
        <dbReference type="ARBA" id="ARBA00022679"/>
    </source>
</evidence>
<dbReference type="GeneID" id="78296557"/>
<evidence type="ECO:0000256" key="5">
    <source>
        <dbReference type="ARBA" id="ARBA00022989"/>
    </source>
</evidence>
<keyword evidence="9" id="KW-1185">Reference proteome</keyword>
<dbReference type="PANTHER" id="PTHR30589:SF0">
    <property type="entry name" value="PHOSPHATIDYLGLYCEROL--PROLIPOPROTEIN DIACYLGLYCERYL TRANSFERASE"/>
    <property type="match status" value="1"/>
</dbReference>
<keyword evidence="4 7" id="KW-0812">Transmembrane</keyword>
<dbReference type="PANTHER" id="PTHR30589">
    <property type="entry name" value="PROLIPOPROTEIN DIACYLGLYCERYL TRANSFERASE"/>
    <property type="match status" value="1"/>
</dbReference>
<feature type="transmembrane region" description="Helical" evidence="7">
    <location>
        <begin position="219"/>
        <end position="238"/>
    </location>
</feature>
<keyword evidence="8" id="KW-0449">Lipoprotein</keyword>
<dbReference type="GO" id="GO:0005886">
    <property type="term" value="C:plasma membrane"/>
    <property type="evidence" value="ECO:0007669"/>
    <property type="project" value="InterPro"/>
</dbReference>
<feature type="transmembrane region" description="Helical" evidence="7">
    <location>
        <begin position="12"/>
        <end position="31"/>
    </location>
</feature>
<dbReference type="AlphaFoldDB" id="A0A2U1ANF4"/>
<proteinExistence type="inferred from homology"/>
<dbReference type="Proteomes" id="UP000245959">
    <property type="component" value="Unassembled WGS sequence"/>
</dbReference>
<dbReference type="Pfam" id="PF01790">
    <property type="entry name" value="LGT"/>
    <property type="match status" value="1"/>
</dbReference>
<reference evidence="8 9" key="1">
    <citation type="submission" date="2018-04" db="EMBL/GenBank/DDBJ databases">
        <title>Genomic Encyclopedia of Type Strains, Phase IV (KMG-IV): sequencing the most valuable type-strain genomes for metagenomic binning, comparative biology and taxonomic classification.</title>
        <authorList>
            <person name="Goeker M."/>
        </authorList>
    </citation>
    <scope>NUCLEOTIDE SEQUENCE [LARGE SCALE GENOMIC DNA]</scope>
    <source>
        <strain evidence="8 9">DSM 14823</strain>
    </source>
</reference>
<dbReference type="EMBL" id="QEKH01000030">
    <property type="protein sequence ID" value="PVY37861.1"/>
    <property type="molecule type" value="Genomic_DNA"/>
</dbReference>
<dbReference type="InterPro" id="IPR001640">
    <property type="entry name" value="Lgt"/>
</dbReference>
<accession>A0A2U1ANF4</accession>
<feature type="transmembrane region" description="Helical" evidence="7">
    <location>
        <begin position="43"/>
        <end position="65"/>
    </location>
</feature>
<comment type="caution">
    <text evidence="8">The sequence shown here is derived from an EMBL/GenBank/DDBJ whole genome shotgun (WGS) entry which is preliminary data.</text>
</comment>
<feature type="transmembrane region" description="Helical" evidence="7">
    <location>
        <begin position="77"/>
        <end position="98"/>
    </location>
</feature>
<feature type="transmembrane region" description="Helical" evidence="7">
    <location>
        <begin position="160"/>
        <end position="181"/>
    </location>
</feature>
<evidence type="ECO:0000256" key="7">
    <source>
        <dbReference type="SAM" id="Phobius"/>
    </source>
</evidence>
<name>A0A2U1ANF4_9BACT</name>
<keyword evidence="5 7" id="KW-1133">Transmembrane helix</keyword>
<dbReference type="GO" id="GO:0008961">
    <property type="term" value="F:phosphatidylglycerol-prolipoprotein diacylglyceryl transferase activity"/>
    <property type="evidence" value="ECO:0007669"/>
    <property type="project" value="InterPro"/>
</dbReference>
<evidence type="ECO:0000256" key="6">
    <source>
        <dbReference type="ARBA" id="ARBA00023136"/>
    </source>
</evidence>
<dbReference type="OrthoDB" id="9809773at2"/>